<dbReference type="Proteomes" id="UP001215598">
    <property type="component" value="Unassembled WGS sequence"/>
</dbReference>
<comment type="caution">
    <text evidence="2">The sequence shown here is derived from an EMBL/GenBank/DDBJ whole genome shotgun (WGS) entry which is preliminary data.</text>
</comment>
<gene>
    <name evidence="2" type="ORF">B0H16DRAFT_1476016</name>
</gene>
<name>A0AAD7MIE1_9AGAR</name>
<sequence>MPGIIRGGKEGAGGTGRMGGNGGAGQAPQMSPETVRVFDGNIDDGSGASADAVNCKAVSTASMGQITLDMPLNEFCAQYRVGQDLFQRLGQLGFTTVGFHLEVKDAGLTDRGSTLVIFRS</sequence>
<accession>A0AAD7MIE1</accession>
<feature type="compositionally biased region" description="Gly residues" evidence="1">
    <location>
        <begin position="10"/>
        <end position="25"/>
    </location>
</feature>
<evidence type="ECO:0000313" key="3">
    <source>
        <dbReference type="Proteomes" id="UP001215598"/>
    </source>
</evidence>
<protein>
    <submittedName>
        <fullName evidence="2">Uncharacterized protein</fullName>
    </submittedName>
</protein>
<evidence type="ECO:0000256" key="1">
    <source>
        <dbReference type="SAM" id="MobiDB-lite"/>
    </source>
</evidence>
<dbReference type="AlphaFoldDB" id="A0AAD7MIE1"/>
<keyword evidence="3" id="KW-1185">Reference proteome</keyword>
<dbReference type="EMBL" id="JARKIB010000275">
    <property type="protein sequence ID" value="KAJ7717549.1"/>
    <property type="molecule type" value="Genomic_DNA"/>
</dbReference>
<reference evidence="2" key="1">
    <citation type="submission" date="2023-03" db="EMBL/GenBank/DDBJ databases">
        <title>Massive genome expansion in bonnet fungi (Mycena s.s.) driven by repeated elements and novel gene families across ecological guilds.</title>
        <authorList>
            <consortium name="Lawrence Berkeley National Laboratory"/>
            <person name="Harder C.B."/>
            <person name="Miyauchi S."/>
            <person name="Viragh M."/>
            <person name="Kuo A."/>
            <person name="Thoen E."/>
            <person name="Andreopoulos B."/>
            <person name="Lu D."/>
            <person name="Skrede I."/>
            <person name="Drula E."/>
            <person name="Henrissat B."/>
            <person name="Morin E."/>
            <person name="Kohler A."/>
            <person name="Barry K."/>
            <person name="LaButti K."/>
            <person name="Morin E."/>
            <person name="Salamov A."/>
            <person name="Lipzen A."/>
            <person name="Mereny Z."/>
            <person name="Hegedus B."/>
            <person name="Baldrian P."/>
            <person name="Stursova M."/>
            <person name="Weitz H."/>
            <person name="Taylor A."/>
            <person name="Grigoriev I.V."/>
            <person name="Nagy L.G."/>
            <person name="Martin F."/>
            <person name="Kauserud H."/>
        </authorList>
    </citation>
    <scope>NUCLEOTIDE SEQUENCE</scope>
    <source>
        <strain evidence="2">CBHHK182m</strain>
    </source>
</reference>
<evidence type="ECO:0000313" key="2">
    <source>
        <dbReference type="EMBL" id="KAJ7717549.1"/>
    </source>
</evidence>
<organism evidence="2 3">
    <name type="scientific">Mycena metata</name>
    <dbReference type="NCBI Taxonomy" id="1033252"/>
    <lineage>
        <taxon>Eukaryota</taxon>
        <taxon>Fungi</taxon>
        <taxon>Dikarya</taxon>
        <taxon>Basidiomycota</taxon>
        <taxon>Agaricomycotina</taxon>
        <taxon>Agaricomycetes</taxon>
        <taxon>Agaricomycetidae</taxon>
        <taxon>Agaricales</taxon>
        <taxon>Marasmiineae</taxon>
        <taxon>Mycenaceae</taxon>
        <taxon>Mycena</taxon>
    </lineage>
</organism>
<proteinExistence type="predicted"/>
<feature type="region of interest" description="Disordered" evidence="1">
    <location>
        <begin position="1"/>
        <end position="43"/>
    </location>
</feature>